<sequence>MTIMEIDYILLGLIKLYKEVTGYELNRIIRDSNRYFISVSLAYIYPVLKRLYQRGWVTYAAMPIPNRPDKKVYRITPLGEQVLHTWLEAPIEPDMYFRSFLLKMQFATLMSKSTILAHIEREIQRLEEKIRDVNQLSYCIDSEKLDARSCEVLARMAQLLRDTDQLRIEWLRRWQENLAKCNEGPE</sequence>
<reference evidence="3 4" key="1">
    <citation type="submission" date="2023-07" db="EMBL/GenBank/DDBJ databases">
        <title>Novel species of Thermanaerothrix with wide hydrolytic capabilities.</title>
        <authorList>
            <person name="Zayulina K.S."/>
            <person name="Podosokorskaya O.A."/>
            <person name="Elcheninov A.G."/>
        </authorList>
    </citation>
    <scope>NUCLEOTIDE SEQUENCE [LARGE SCALE GENOMIC DNA]</scope>
    <source>
        <strain evidence="3 4">4228-RoL</strain>
    </source>
</reference>
<dbReference type="Proteomes" id="UP001254165">
    <property type="component" value="Unassembled WGS sequence"/>
</dbReference>
<keyword evidence="1" id="KW-0175">Coiled coil</keyword>
<organism evidence="3 4">
    <name type="scientific">Thermanaerothrix solaris</name>
    <dbReference type="NCBI Taxonomy" id="3058434"/>
    <lineage>
        <taxon>Bacteria</taxon>
        <taxon>Bacillati</taxon>
        <taxon>Chloroflexota</taxon>
        <taxon>Anaerolineae</taxon>
        <taxon>Anaerolineales</taxon>
        <taxon>Anaerolineaceae</taxon>
        <taxon>Thermanaerothrix</taxon>
    </lineage>
</organism>
<dbReference type="RefSeq" id="WP_315625715.1">
    <property type="nucleotide sequence ID" value="NZ_JAUHMF010000002.1"/>
</dbReference>
<dbReference type="EMBL" id="JAUHMF010000002">
    <property type="protein sequence ID" value="MDT8899035.1"/>
    <property type="molecule type" value="Genomic_DNA"/>
</dbReference>
<protein>
    <submittedName>
        <fullName evidence="3">PadR family transcriptional regulator</fullName>
    </submittedName>
</protein>
<evidence type="ECO:0000313" key="3">
    <source>
        <dbReference type="EMBL" id="MDT8899035.1"/>
    </source>
</evidence>
<proteinExistence type="predicted"/>
<dbReference type="InterPro" id="IPR036390">
    <property type="entry name" value="WH_DNA-bd_sf"/>
</dbReference>
<keyword evidence="4" id="KW-1185">Reference proteome</keyword>
<feature type="coiled-coil region" evidence="1">
    <location>
        <begin position="109"/>
        <end position="136"/>
    </location>
</feature>
<comment type="caution">
    <text evidence="3">The sequence shown here is derived from an EMBL/GenBank/DDBJ whole genome shotgun (WGS) entry which is preliminary data.</text>
</comment>
<dbReference type="PANTHER" id="PTHR43252">
    <property type="entry name" value="TRANSCRIPTIONAL REGULATOR YQJI"/>
    <property type="match status" value="1"/>
</dbReference>
<evidence type="ECO:0000313" key="4">
    <source>
        <dbReference type="Proteomes" id="UP001254165"/>
    </source>
</evidence>
<dbReference type="Gene3D" id="1.10.10.10">
    <property type="entry name" value="Winged helix-like DNA-binding domain superfamily/Winged helix DNA-binding domain"/>
    <property type="match status" value="1"/>
</dbReference>
<gene>
    <name evidence="3" type="ORF">QYE77_12245</name>
</gene>
<accession>A0ABU3NRQ6</accession>
<evidence type="ECO:0000259" key="2">
    <source>
        <dbReference type="Pfam" id="PF03551"/>
    </source>
</evidence>
<evidence type="ECO:0000256" key="1">
    <source>
        <dbReference type="SAM" id="Coils"/>
    </source>
</evidence>
<dbReference type="SUPFAM" id="SSF46785">
    <property type="entry name" value="Winged helix' DNA-binding domain"/>
    <property type="match status" value="1"/>
</dbReference>
<feature type="domain" description="Transcription regulator PadR N-terminal" evidence="2">
    <location>
        <begin position="10"/>
        <end position="84"/>
    </location>
</feature>
<dbReference type="InterPro" id="IPR005149">
    <property type="entry name" value="Tscrpt_reg_PadR_N"/>
</dbReference>
<dbReference type="Pfam" id="PF03551">
    <property type="entry name" value="PadR"/>
    <property type="match status" value="1"/>
</dbReference>
<dbReference type="PANTHER" id="PTHR43252:SF6">
    <property type="entry name" value="NEGATIVE TRANSCRIPTION REGULATOR PADR"/>
    <property type="match status" value="1"/>
</dbReference>
<dbReference type="InterPro" id="IPR036388">
    <property type="entry name" value="WH-like_DNA-bd_sf"/>
</dbReference>
<name>A0ABU3NRQ6_9CHLR</name>